<evidence type="ECO:0000259" key="4">
    <source>
        <dbReference type="PROSITE" id="PS50085"/>
    </source>
</evidence>
<feature type="region of interest" description="Disordered" evidence="3">
    <location>
        <begin position="1290"/>
        <end position="1312"/>
    </location>
</feature>
<dbReference type="GO" id="GO:0005737">
    <property type="term" value="C:cytoplasm"/>
    <property type="evidence" value="ECO:0007669"/>
    <property type="project" value="TreeGrafter"/>
</dbReference>
<feature type="compositionally biased region" description="Low complexity" evidence="3">
    <location>
        <begin position="1475"/>
        <end position="1490"/>
    </location>
</feature>
<feature type="region of interest" description="Disordered" evidence="3">
    <location>
        <begin position="351"/>
        <end position="429"/>
    </location>
</feature>
<keyword evidence="2" id="KW-0597">Phosphoprotein</keyword>
<feature type="compositionally biased region" description="Gly residues" evidence="3">
    <location>
        <begin position="1022"/>
        <end position="1031"/>
    </location>
</feature>
<feature type="compositionally biased region" description="Acidic residues" evidence="3">
    <location>
        <begin position="1373"/>
        <end position="1399"/>
    </location>
</feature>
<dbReference type="InterPro" id="IPR027107">
    <property type="entry name" value="Tuberin/Ral-act_asu"/>
</dbReference>
<reference evidence="5 6" key="1">
    <citation type="submission" date="2017-06" db="EMBL/GenBank/DDBJ databases">
        <title>A platform for efficient transgenesis in Macrostomum lignano, a flatworm model organism for stem cell research.</title>
        <authorList>
            <person name="Berezikov E."/>
        </authorList>
    </citation>
    <scope>NUCLEOTIDE SEQUENCE [LARGE SCALE GENOMIC DNA]</scope>
    <source>
        <strain evidence="5">DV1</strain>
        <tissue evidence="5">Whole organism</tissue>
    </source>
</reference>
<protein>
    <recommendedName>
        <fullName evidence="4">Rap-GAP domain-containing protein</fullName>
    </recommendedName>
</protein>
<feature type="region of interest" description="Disordered" evidence="3">
    <location>
        <begin position="459"/>
        <end position="492"/>
    </location>
</feature>
<dbReference type="Pfam" id="PF02145">
    <property type="entry name" value="Rap_GAP"/>
    <property type="match status" value="1"/>
</dbReference>
<feature type="region of interest" description="Disordered" evidence="3">
    <location>
        <begin position="1438"/>
        <end position="1494"/>
    </location>
</feature>
<feature type="compositionally biased region" description="Low complexity" evidence="3">
    <location>
        <begin position="483"/>
        <end position="492"/>
    </location>
</feature>
<feature type="compositionally biased region" description="Polar residues" evidence="3">
    <location>
        <begin position="980"/>
        <end position="989"/>
    </location>
</feature>
<feature type="compositionally biased region" description="Gly residues" evidence="3">
    <location>
        <begin position="399"/>
        <end position="421"/>
    </location>
</feature>
<evidence type="ECO:0000313" key="6">
    <source>
        <dbReference type="Proteomes" id="UP000215902"/>
    </source>
</evidence>
<dbReference type="GO" id="GO:0005634">
    <property type="term" value="C:nucleus"/>
    <property type="evidence" value="ECO:0007669"/>
    <property type="project" value="InterPro"/>
</dbReference>
<feature type="region of interest" description="Disordered" evidence="3">
    <location>
        <begin position="583"/>
        <end position="614"/>
    </location>
</feature>
<keyword evidence="1" id="KW-0343">GTPase activation</keyword>
<dbReference type="EMBL" id="NIVC01001294">
    <property type="protein sequence ID" value="PAA69756.1"/>
    <property type="molecule type" value="Genomic_DNA"/>
</dbReference>
<feature type="compositionally biased region" description="Low complexity" evidence="3">
    <location>
        <begin position="2515"/>
        <end position="2537"/>
    </location>
</feature>
<dbReference type="GO" id="GO:0005096">
    <property type="term" value="F:GTPase activator activity"/>
    <property type="evidence" value="ECO:0007669"/>
    <property type="project" value="UniProtKB-KW"/>
</dbReference>
<dbReference type="STRING" id="282301.A0A267F7M8"/>
<comment type="caution">
    <text evidence="5">The sequence shown here is derived from an EMBL/GenBank/DDBJ whole genome shotgun (WGS) entry which is preliminary data.</text>
</comment>
<feature type="compositionally biased region" description="Polar residues" evidence="3">
    <location>
        <begin position="1152"/>
        <end position="1168"/>
    </location>
</feature>
<feature type="compositionally biased region" description="Low complexity" evidence="3">
    <location>
        <begin position="967"/>
        <end position="979"/>
    </location>
</feature>
<evidence type="ECO:0000256" key="2">
    <source>
        <dbReference type="ARBA" id="ARBA00022553"/>
    </source>
</evidence>
<dbReference type="Pfam" id="PF20412">
    <property type="entry name" value="RALGAPB_N"/>
    <property type="match status" value="1"/>
</dbReference>
<organism evidence="5 6">
    <name type="scientific">Macrostomum lignano</name>
    <dbReference type="NCBI Taxonomy" id="282301"/>
    <lineage>
        <taxon>Eukaryota</taxon>
        <taxon>Metazoa</taxon>
        <taxon>Spiralia</taxon>
        <taxon>Lophotrochozoa</taxon>
        <taxon>Platyhelminthes</taxon>
        <taxon>Rhabditophora</taxon>
        <taxon>Macrostomorpha</taxon>
        <taxon>Macrostomida</taxon>
        <taxon>Macrostomidae</taxon>
        <taxon>Macrostomum</taxon>
    </lineage>
</organism>
<dbReference type="Proteomes" id="UP000215902">
    <property type="component" value="Unassembled WGS sequence"/>
</dbReference>
<feature type="region of interest" description="Disordered" evidence="3">
    <location>
        <begin position="886"/>
        <end position="912"/>
    </location>
</feature>
<evidence type="ECO:0000256" key="3">
    <source>
        <dbReference type="SAM" id="MobiDB-lite"/>
    </source>
</evidence>
<dbReference type="OrthoDB" id="19311at2759"/>
<feature type="compositionally biased region" description="Low complexity" evidence="3">
    <location>
        <begin position="899"/>
        <end position="912"/>
    </location>
</feature>
<dbReference type="PROSITE" id="PS50085">
    <property type="entry name" value="RAPGAP"/>
    <property type="match status" value="1"/>
</dbReference>
<feature type="region of interest" description="Disordered" evidence="3">
    <location>
        <begin position="190"/>
        <end position="210"/>
    </location>
</feature>
<feature type="region of interest" description="Disordered" evidence="3">
    <location>
        <begin position="815"/>
        <end position="854"/>
    </location>
</feature>
<name>A0A267F7M8_9PLAT</name>
<feature type="region of interest" description="Disordered" evidence="3">
    <location>
        <begin position="2423"/>
        <end position="2444"/>
    </location>
</feature>
<proteinExistence type="predicted"/>
<sequence>MFSRRPNDRNRFDSKRVTQKVLEHKKDSATRLKHLKNFLDNTNEIEAQQFFKANYSLIFFLFYDFFIQVEAELKQRVNKAHKEELESAICIFEKILIFLPELIRRRWQFHCIGRLLSKLLHSQNALRTRKDGVRLFIMFYQIMGCGDEPAPNECHRMFAALVPQLASDLTPEQCPLSGGAFAVAFAGTRPPRSPNNSSSGGGEHHHQCGGGGVNPVELSPMLSKTSAPESETPKDQTEDLLDHLLTCIVSETHKILWEQDCHRQHRDCFAYLFRSFQRYYIDALFPRLNRQFSIYDSRQLVIAEVDDWKRVLSEYGKFGEVRLLQGSLYPYQTVVLNWLTRFVIVHKEEAAGRNGKQQRDKDHTASNASAGSALTTSGGTGSAAGDASAGGSAASAAGSSGGGGGASSSIGGGSSGVGGSSGASATDSAGCCDQADAADAAAVHAAAVHAAAAGAMLPDEVPGSNASTLSSQNTNNSDPNDPGGAASAAAGGAASSSLQHRFTDTQIANVRDVLYSRRSSVNLVHELFRQAFLFPIEFHHTIRSVVAAYDSWLSAKGSKRPPFMMEPQLPNPALDPGIAQSASEHQMLPQPEEDARSTHTPPSESSPGRRSVRSDSYLTAVVDDESGGQAAAAPVEAGYHCIVQVFFSNSASVFFVPTREPQQRKDLLLVAQKMLQMLRHAVIHMQQAMARMANTTSHDALMQLYNLQQPTWIQLLNVLFTVASKLYSNPRSEDSVAAMIANNFLQTLFTTWLYALHYSNISDCMWDRLVEVLSKLTRWSPLIIEWNKTLEFCTKKLASDVYKLDLQNLPMDRLVSGPKRVKRKEKDRSRGGGGSSHGTPQRHQHSHGGGGGRLAGLEAAAAAAAAGPGGRHIGVADSFSLQKIEDNSSSIRKQLTEGSPSPSQPTASTAASTAPAAKATLLMTASGAAASAAAEKLLAASAASAAAPSAILSYSDSESISAASTAEFGFQQQQQQPQQVTRSLGNTRETSLEPAGTPVSGGAGGIRGASSLSSETRPLIGESGGGGGGFNCGPSLSPQSPETASDSSSPSPRPPIGSVSQTPAPASANAALLPTHFESPEAPESSVGSGCPQPSPHMIDDEDDNFASAEDDDNIAEEFEYQPAPADSDTVSNQSANDEYVMLAKERLGRLQQHQQQMSSPSEHSQSALAEDVGGECSGGSGGRVVDVGVGGPDEPPISGPAVGDVAEAAAAATAVAVEEDLISSMDTKTAAALRLSREKLNSSSDAAAAAAVAAAVAAPLALAEEAPGSAPAGAATAAASAASMSGNATGAAAAGSASTGGASGHQSGSGSHTLSSALLWRRMIGCLGDVNSIEEPAILADVYTHLGNMLDKLLYLRLNQDFTYVRRSSQSDESDEADETGGDQLDADDDEEDDEADGVGDSMVSTLTADAGGAVLTGAEDIPAADEDAIDFDDAAAASDPDDRADDADVETDDVADGATDSVRRRQRSRRSGGVRSSGSSASLPPLLVRPRRRPPRGAPAFIPPVAHIVPWLLAACRLPVSRFQEARLQALRLLCRATVRRHDNDVSPKHLAQFYWILHSVLSGCDQLAAVYEVMEHAGPAFFSAPLPCSHLLALDFIRGAEQICSVESISISDSATANRRVRCRVTAIAAVGSLLAFPVYFGDSALDYLDPGREEDSNRKPSPWPLRLCKCPGMADQVLRVLDSVISADPAEESRSLAMCSLALFAYQLLAARCSPEEEALNDQLYVLRVRECFAQLLRVVKPATTLQAKSARLAADLLAVLSNLAGQLATALPQIHVDVVKALGEAVRHSLTLFKPDPKSAMTPGTRYLLCSLVDCLISWCMVLPMPGLLDYHDSHPRGLVFEAMSVLSELEACWRAGSLDSTARLASLRAASAKQHLVNHLGQFPKGLAGATRLDCGVSEQHDLDFNLGDLSQEVLNQPNTQILAIDNRLLLSLVEITANPPSDSTGAGASAPLSSATLSRAILRSICGKFVWEFSLLYCPKGPGNAVDSLLGQLSPATVAKALPDYQLRPPLPFPTGPAFQSGSPAEAADGSWEGSAKEANELSTSMGIDDAGTEESETTDFLDRLLVHIGETSPECLLAPNVPLNVPADPKDPFVAAIEEEVSQQLAAQHRLDSAHIASTRDSLLSVPAQEAPAAVQEPMSPFYQCRHLVNQLGFLTWERREHLCLLDKTAQLARELKHLDSLPCRETHKLAVVYVAYGQEDKSSILSNCRGSEAFERFVGALGWEVSLANHAGFMGGFHASGKCGTTAPYYADSTSEIFFHVSTRMPTAGGAEDQLRKTKHLGNDEVMIVWSEHSRDYRRGTMPTEFGDVIIVVYPLPSGLYRIEIDKKAEVPFFGPLFTGAMVAEPVLASLVRATAIGASRAIRSIKKHFVNYYEERANYLESLVHRFQQRDETFEQFAKGVFAPVPAEFPASGPFGSAVSHQQPGSLQLDHADCGGPRLKDELLHVSVQPAADEAATLQQQLQQPHADELQSPQGKSGKAGGDFDLSVAQRLRMSSRRAAKSMRRSVPPSMPSSVSGSLAAGLSNLGPPRSPRQ</sequence>
<feature type="domain" description="Rap-GAP" evidence="4">
    <location>
        <begin position="2184"/>
        <end position="2393"/>
    </location>
</feature>
<feature type="compositionally biased region" description="Low complexity" evidence="3">
    <location>
        <begin position="365"/>
        <end position="398"/>
    </location>
</feature>
<feature type="region of interest" description="Disordered" evidence="3">
    <location>
        <begin position="2019"/>
        <end position="2047"/>
    </location>
</feature>
<feature type="region of interest" description="Disordered" evidence="3">
    <location>
        <begin position="967"/>
        <end position="1133"/>
    </location>
</feature>
<feature type="compositionally biased region" description="Acidic residues" evidence="3">
    <location>
        <begin position="1444"/>
        <end position="1457"/>
    </location>
</feature>
<accession>A0A267F7M8</accession>
<dbReference type="InterPro" id="IPR046859">
    <property type="entry name" value="RGPA/RALGAPB_N"/>
</dbReference>
<dbReference type="InterPro" id="IPR000331">
    <property type="entry name" value="Rap/Ran_GAP_dom"/>
</dbReference>
<dbReference type="Gene3D" id="3.40.50.11210">
    <property type="entry name" value="Rap/Ran-GAP"/>
    <property type="match status" value="1"/>
</dbReference>
<feature type="region of interest" description="Disordered" evidence="3">
    <location>
        <begin position="1150"/>
        <end position="1184"/>
    </location>
</feature>
<dbReference type="PANTHER" id="PTHR10063">
    <property type="entry name" value="TUBERIN"/>
    <property type="match status" value="1"/>
</dbReference>
<gene>
    <name evidence="5" type="ORF">BOX15_Mlig003026g1</name>
</gene>
<feature type="compositionally biased region" description="Acidic residues" evidence="3">
    <location>
        <begin position="1100"/>
        <end position="1120"/>
    </location>
</feature>
<dbReference type="SUPFAM" id="SSF111347">
    <property type="entry name" value="Rap/Ran-GAP"/>
    <property type="match status" value="1"/>
</dbReference>
<feature type="region of interest" description="Disordered" evidence="3">
    <location>
        <begin position="1367"/>
        <end position="1405"/>
    </location>
</feature>
<dbReference type="GO" id="GO:0051056">
    <property type="term" value="P:regulation of small GTPase mediated signal transduction"/>
    <property type="evidence" value="ECO:0007669"/>
    <property type="project" value="InterPro"/>
</dbReference>
<feature type="compositionally biased region" description="Low complexity" evidence="3">
    <location>
        <begin position="1037"/>
        <end position="1074"/>
    </location>
</feature>
<feature type="compositionally biased region" description="Polar residues" evidence="3">
    <location>
        <begin position="598"/>
        <end position="608"/>
    </location>
</feature>
<dbReference type="FunFam" id="3.40.50.11210:FF:000001">
    <property type="entry name" value="Ral GTPase-activating protein subunit alpha-1 isoform 1"/>
    <property type="match status" value="1"/>
</dbReference>
<feature type="compositionally biased region" description="Basic residues" evidence="3">
    <location>
        <begin position="2504"/>
        <end position="2514"/>
    </location>
</feature>
<evidence type="ECO:0000313" key="5">
    <source>
        <dbReference type="EMBL" id="PAA69756.1"/>
    </source>
</evidence>
<feature type="compositionally biased region" description="Basic and acidic residues" evidence="3">
    <location>
        <begin position="351"/>
        <end position="364"/>
    </location>
</feature>
<evidence type="ECO:0000256" key="1">
    <source>
        <dbReference type="ARBA" id="ARBA00022468"/>
    </source>
</evidence>
<feature type="region of interest" description="Disordered" evidence="3">
    <location>
        <begin position="2464"/>
        <end position="2544"/>
    </location>
</feature>
<dbReference type="InterPro" id="IPR035974">
    <property type="entry name" value="Rap/Ran-GAP_sf"/>
</dbReference>
<feature type="compositionally biased region" description="Polar residues" evidence="3">
    <location>
        <begin position="887"/>
        <end position="898"/>
    </location>
</feature>
<dbReference type="PANTHER" id="PTHR10063:SF11">
    <property type="entry name" value="RHO GTPASE-ACTIVATING PROTEIN CG5521-RELATED"/>
    <property type="match status" value="1"/>
</dbReference>
<keyword evidence="6" id="KW-1185">Reference proteome</keyword>
<feature type="compositionally biased region" description="Polar residues" evidence="3">
    <location>
        <begin position="464"/>
        <end position="479"/>
    </location>
</feature>